<dbReference type="GO" id="GO:0005509">
    <property type="term" value="F:calcium ion binding"/>
    <property type="evidence" value="ECO:0007669"/>
    <property type="project" value="InterPro"/>
</dbReference>
<feature type="region of interest" description="Disordered" evidence="1">
    <location>
        <begin position="132"/>
        <end position="153"/>
    </location>
</feature>
<evidence type="ECO:0000313" key="4">
    <source>
        <dbReference type="Proteomes" id="UP000233140"/>
    </source>
</evidence>
<evidence type="ECO:0000313" key="3">
    <source>
        <dbReference type="Ensembl" id="ENSMLEP00000027677.1"/>
    </source>
</evidence>
<evidence type="ECO:0000256" key="1">
    <source>
        <dbReference type="SAM" id="MobiDB-lite"/>
    </source>
</evidence>
<dbReference type="Gene3D" id="1.10.238.10">
    <property type="entry name" value="EF-hand"/>
    <property type="match status" value="1"/>
</dbReference>
<feature type="compositionally biased region" description="Basic and acidic residues" evidence="1">
    <location>
        <begin position="132"/>
        <end position="142"/>
    </location>
</feature>
<dbReference type="GeneTree" id="ENSGT00390000007501"/>
<dbReference type="PANTHER" id="PTHR47065">
    <property type="entry name" value="EF-HAND CALCIUM-BINDING DOMAIN-CONTAINING PROTEIN 9"/>
    <property type="match status" value="1"/>
</dbReference>
<dbReference type="AlphaFoldDB" id="A0A2K5ZIM3"/>
<reference evidence="3" key="2">
    <citation type="submission" date="2025-09" db="UniProtKB">
        <authorList>
            <consortium name="Ensembl"/>
        </authorList>
    </citation>
    <scope>IDENTIFICATION</scope>
</reference>
<dbReference type="OMA" id="FEMYRFL"/>
<gene>
    <name evidence="3" type="primary">EFCAB9</name>
</gene>
<dbReference type="GO" id="GO:0097228">
    <property type="term" value="C:sperm principal piece"/>
    <property type="evidence" value="ECO:0007669"/>
    <property type="project" value="TreeGrafter"/>
</dbReference>
<dbReference type="SUPFAM" id="SSF47473">
    <property type="entry name" value="EF-hand"/>
    <property type="match status" value="1"/>
</dbReference>
<dbReference type="GO" id="GO:0048240">
    <property type="term" value="P:sperm capacitation"/>
    <property type="evidence" value="ECO:0007669"/>
    <property type="project" value="TreeGrafter"/>
</dbReference>
<reference evidence="3" key="1">
    <citation type="submission" date="2025-08" db="UniProtKB">
        <authorList>
            <consortium name="Ensembl"/>
        </authorList>
    </citation>
    <scope>IDENTIFICATION</scope>
</reference>
<dbReference type="GO" id="GO:0005737">
    <property type="term" value="C:cytoplasm"/>
    <property type="evidence" value="ECO:0007669"/>
    <property type="project" value="TreeGrafter"/>
</dbReference>
<evidence type="ECO:0000259" key="2">
    <source>
        <dbReference type="PROSITE" id="PS50222"/>
    </source>
</evidence>
<dbReference type="GO" id="GO:0030317">
    <property type="term" value="P:flagellated sperm motility"/>
    <property type="evidence" value="ECO:0007669"/>
    <property type="project" value="TreeGrafter"/>
</dbReference>
<dbReference type="Pfam" id="PF13499">
    <property type="entry name" value="EF-hand_7"/>
    <property type="match status" value="1"/>
</dbReference>
<dbReference type="PROSITE" id="PS50222">
    <property type="entry name" value="EF_HAND_2"/>
    <property type="match status" value="1"/>
</dbReference>
<dbReference type="InterPro" id="IPR011992">
    <property type="entry name" value="EF-hand-dom_pair"/>
</dbReference>
<name>A0A2K5ZIM3_MANLE</name>
<proteinExistence type="predicted"/>
<keyword evidence="4" id="KW-1185">Reference proteome</keyword>
<dbReference type="Proteomes" id="UP000233140">
    <property type="component" value="Unassembled WGS sequence"/>
</dbReference>
<feature type="domain" description="EF-hand" evidence="2">
    <location>
        <begin position="90"/>
        <end position="125"/>
    </location>
</feature>
<dbReference type="InterPro" id="IPR042798">
    <property type="entry name" value="EFCAB9"/>
</dbReference>
<accession>A0A2K5ZIM3</accession>
<dbReference type="STRING" id="9568.ENSMLEP00000027677"/>
<dbReference type="InterPro" id="IPR002048">
    <property type="entry name" value="EF_hand_dom"/>
</dbReference>
<dbReference type="Ensembl" id="ENSMLET00000051227.1">
    <property type="protein sequence ID" value="ENSMLEP00000027677.1"/>
    <property type="gene ID" value="ENSMLEG00000038052.1"/>
</dbReference>
<dbReference type="GO" id="GO:0061891">
    <property type="term" value="F:calcium ion sensor activity"/>
    <property type="evidence" value="ECO:0007669"/>
    <property type="project" value="TreeGrafter"/>
</dbReference>
<sequence length="153" mass="18643">VLFYHFLHHVTDLKKAQINIVFDMLDWNAVGEIGFEQFYMLVCMLLAHENHLEGQFMYRHSRPVFDLLDLKGDLRIGAKNFGMYRFLFNIHKQELKDLFHDFDVTGDNLLNYQEFKLYTIIYIDKLQRRQKTEEKEKEERTRSLYSKRKCHMK</sequence>
<dbReference type="PANTHER" id="PTHR47065:SF1">
    <property type="entry name" value="EF-HAND CALCIUM-BINDING DOMAIN-CONTAINING PROTEIN 9"/>
    <property type="match status" value="1"/>
</dbReference>
<organism evidence="3 4">
    <name type="scientific">Mandrillus leucophaeus</name>
    <name type="common">Drill</name>
    <name type="synonym">Papio leucophaeus</name>
    <dbReference type="NCBI Taxonomy" id="9568"/>
    <lineage>
        <taxon>Eukaryota</taxon>
        <taxon>Metazoa</taxon>
        <taxon>Chordata</taxon>
        <taxon>Craniata</taxon>
        <taxon>Vertebrata</taxon>
        <taxon>Euteleostomi</taxon>
        <taxon>Mammalia</taxon>
        <taxon>Eutheria</taxon>
        <taxon>Euarchontoglires</taxon>
        <taxon>Primates</taxon>
        <taxon>Haplorrhini</taxon>
        <taxon>Catarrhini</taxon>
        <taxon>Cercopithecidae</taxon>
        <taxon>Cercopithecinae</taxon>
        <taxon>Mandrillus</taxon>
    </lineage>
</organism>
<protein>
    <submittedName>
        <fullName evidence="3">EF-hand calcium binding domain 9</fullName>
    </submittedName>
</protein>